<evidence type="ECO:0000256" key="3">
    <source>
        <dbReference type="SAM" id="MobiDB-lite"/>
    </source>
</evidence>
<proteinExistence type="inferred from homology"/>
<feature type="compositionally biased region" description="Polar residues" evidence="3">
    <location>
        <begin position="493"/>
        <end position="518"/>
    </location>
</feature>
<evidence type="ECO:0000313" key="5">
    <source>
        <dbReference type="Proteomes" id="UP000261500"/>
    </source>
</evidence>
<dbReference type="InterPro" id="IPR039672">
    <property type="entry name" value="MFS_2"/>
</dbReference>
<feature type="compositionally biased region" description="Basic and acidic residues" evidence="3">
    <location>
        <begin position="478"/>
        <end position="487"/>
    </location>
</feature>
<dbReference type="Pfam" id="PF13347">
    <property type="entry name" value="MFS_2"/>
    <property type="match status" value="2"/>
</dbReference>
<dbReference type="GO" id="GO:0005886">
    <property type="term" value="C:plasma membrane"/>
    <property type="evidence" value="ECO:0007669"/>
    <property type="project" value="TreeGrafter"/>
</dbReference>
<dbReference type="GeneTree" id="ENSGT00390000005318"/>
<evidence type="ECO:0000313" key="4">
    <source>
        <dbReference type="Ensembl" id="ENSPLAP00000001264.1"/>
    </source>
</evidence>
<dbReference type="Gene3D" id="1.20.1250.20">
    <property type="entry name" value="MFS general substrate transporter like domains"/>
    <property type="match status" value="1"/>
</dbReference>
<reference evidence="4" key="2">
    <citation type="submission" date="2025-09" db="UniProtKB">
        <authorList>
            <consortium name="Ensembl"/>
        </authorList>
    </citation>
    <scope>IDENTIFICATION</scope>
</reference>
<comment type="similarity">
    <text evidence="2">Belongs to the major facilitator superfamily.</text>
</comment>
<dbReference type="PANTHER" id="PTHR11328">
    <property type="entry name" value="MAJOR FACILITATOR SUPERFAMILY DOMAIN-CONTAINING PROTEIN"/>
    <property type="match status" value="1"/>
</dbReference>
<dbReference type="GO" id="GO:0015293">
    <property type="term" value="F:symporter activity"/>
    <property type="evidence" value="ECO:0007669"/>
    <property type="project" value="InterPro"/>
</dbReference>
<dbReference type="GO" id="GO:0008643">
    <property type="term" value="P:carbohydrate transport"/>
    <property type="evidence" value="ECO:0007669"/>
    <property type="project" value="InterPro"/>
</dbReference>
<name>A0A3B3TLW1_9TELE</name>
<comment type="subcellular location">
    <subcellularLocation>
        <location evidence="1">Membrane</location>
        <topology evidence="1">Multi-pass membrane protein</topology>
    </subcellularLocation>
</comment>
<keyword evidence="5" id="KW-1185">Reference proteome</keyword>
<dbReference type="AlphaFoldDB" id="A0A3B3TLW1"/>
<accession>A0A3B3TLW1</accession>
<feature type="region of interest" description="Disordered" evidence="3">
    <location>
        <begin position="461"/>
        <end position="554"/>
    </location>
</feature>
<evidence type="ECO:0000256" key="2">
    <source>
        <dbReference type="ARBA" id="ARBA00008335"/>
    </source>
</evidence>
<protein>
    <submittedName>
        <fullName evidence="4">Major facilitator superfamily domain containing 2a-like 2</fullName>
    </submittedName>
</protein>
<dbReference type="STRING" id="48699.ENSPLAP00000001264"/>
<organism evidence="4 5">
    <name type="scientific">Poecilia latipinna</name>
    <name type="common">sailfin molly</name>
    <dbReference type="NCBI Taxonomy" id="48699"/>
    <lineage>
        <taxon>Eukaryota</taxon>
        <taxon>Metazoa</taxon>
        <taxon>Chordata</taxon>
        <taxon>Craniata</taxon>
        <taxon>Vertebrata</taxon>
        <taxon>Euteleostomi</taxon>
        <taxon>Actinopterygii</taxon>
        <taxon>Neopterygii</taxon>
        <taxon>Teleostei</taxon>
        <taxon>Neoteleostei</taxon>
        <taxon>Acanthomorphata</taxon>
        <taxon>Ovalentaria</taxon>
        <taxon>Atherinomorphae</taxon>
        <taxon>Cyprinodontiformes</taxon>
        <taxon>Poeciliidae</taxon>
        <taxon>Poeciliinae</taxon>
        <taxon>Poecilia</taxon>
    </lineage>
</organism>
<sequence>MSCRSVEESRGFNLLSVLSGPQGSGRIPLIMKICYAVGGVPHQVTSAAIGISLQIFLLDVVQMKASSVSLILFLSRAWDAVTDPLVGYLVTRSTWTPIGKLTPWLVVSTPFGILSYVLLWFVPADSMSEAACVLWFLTAACLFETFMSCYSVPYVSMSMSLGGHQRDRDSATACRMSVEMMALLLVSVIQGKVVSVFNAEKQEACEHLDQVHQTPHSSPAPQTASLHETQKAFLTSAGVTGGLFLLSSLVLFFGVREQSVRHGQYTDTMSLGNFALFCTNAAGLGAHFQLLLLISASVAVPFWQFVLLRIGKKSTVFIGLSVSLLLLSAYLVFLFVSQSLFLPVFLTMCILMGFSVATVFLLPWSMLPDVIDDFSLRHPSFKDLEPLFFSGYAFCNKLAGGLSVGLSTMMLQVVGYKAGACNHGDEVVTALFVLFSPVPVTLLLIGMGIFHTYPVNERKADQRELSELPTNSQQPQPDDPKPDRFYNRDPSPSWLSTSSTVAGSLQGKNSRKMSQVNPQWRKPMILPGRCSEGSGSFPGNAGGQSHVRSKVSWV</sequence>
<dbReference type="Proteomes" id="UP000261500">
    <property type="component" value="Unplaced"/>
</dbReference>
<reference evidence="4" key="1">
    <citation type="submission" date="2025-08" db="UniProtKB">
        <authorList>
            <consortium name="Ensembl"/>
        </authorList>
    </citation>
    <scope>IDENTIFICATION</scope>
</reference>
<evidence type="ECO:0000256" key="1">
    <source>
        <dbReference type="ARBA" id="ARBA00004141"/>
    </source>
</evidence>
<dbReference type="SUPFAM" id="SSF103473">
    <property type="entry name" value="MFS general substrate transporter"/>
    <property type="match status" value="1"/>
</dbReference>
<dbReference type="PANTHER" id="PTHR11328:SF44">
    <property type="entry name" value="SODIUM-DEPENDENT LYSOPHOSPHATIDYLCHOLINE SYMPORTER 1-B"/>
    <property type="match status" value="1"/>
</dbReference>
<dbReference type="Ensembl" id="ENSPLAT00000015051.1">
    <property type="protein sequence ID" value="ENSPLAP00000001264.1"/>
    <property type="gene ID" value="ENSPLAG00000002267.1"/>
</dbReference>
<dbReference type="InterPro" id="IPR036259">
    <property type="entry name" value="MFS_trans_sf"/>
</dbReference>